<sequence>MELRLNPLEVKGYYVNLVESISGQNVFDCYHCGKCT</sequence>
<accession>A0A7V5LTM0</accession>
<protein>
    <submittedName>
        <fullName evidence="1">Heterodisulfide reductase</fullName>
    </submittedName>
</protein>
<dbReference type="Proteomes" id="UP000886050">
    <property type="component" value="Unassembled WGS sequence"/>
</dbReference>
<feature type="non-terminal residue" evidence="1">
    <location>
        <position position="36"/>
    </location>
</feature>
<evidence type="ECO:0000313" key="1">
    <source>
        <dbReference type="EMBL" id="HHF53445.1"/>
    </source>
</evidence>
<name>A0A7V5LTM0_UNCW3</name>
<dbReference type="AlphaFoldDB" id="A0A7V5LTM0"/>
<gene>
    <name evidence="1" type="ORF">ENL43_03675</name>
</gene>
<organism evidence="1">
    <name type="scientific">candidate division WOR-3 bacterium</name>
    <dbReference type="NCBI Taxonomy" id="2052148"/>
    <lineage>
        <taxon>Bacteria</taxon>
        <taxon>Bacteria division WOR-3</taxon>
    </lineage>
</organism>
<proteinExistence type="predicted"/>
<dbReference type="EMBL" id="DRTX01000190">
    <property type="protein sequence ID" value="HHF53445.1"/>
    <property type="molecule type" value="Genomic_DNA"/>
</dbReference>
<comment type="caution">
    <text evidence="1">The sequence shown here is derived from an EMBL/GenBank/DDBJ whole genome shotgun (WGS) entry which is preliminary data.</text>
</comment>
<reference evidence="1" key="1">
    <citation type="journal article" date="2020" name="mSystems">
        <title>Genome- and Community-Level Interaction Insights into Carbon Utilization and Element Cycling Functions of Hydrothermarchaeota in Hydrothermal Sediment.</title>
        <authorList>
            <person name="Zhou Z."/>
            <person name="Liu Y."/>
            <person name="Xu W."/>
            <person name="Pan J."/>
            <person name="Luo Z.H."/>
            <person name="Li M."/>
        </authorList>
    </citation>
    <scope>NUCLEOTIDE SEQUENCE [LARGE SCALE GENOMIC DNA]</scope>
    <source>
        <strain evidence="1">HyVt-96</strain>
    </source>
</reference>